<evidence type="ECO:0000313" key="2">
    <source>
        <dbReference type="EMBL" id="KAK3387797.1"/>
    </source>
</evidence>
<feature type="signal peptide" evidence="1">
    <location>
        <begin position="1"/>
        <end position="18"/>
    </location>
</feature>
<evidence type="ECO:0000256" key="1">
    <source>
        <dbReference type="SAM" id="SignalP"/>
    </source>
</evidence>
<feature type="chain" id="PRO_5041966790" description="Secreted protein" evidence="1">
    <location>
        <begin position="19"/>
        <end position="78"/>
    </location>
</feature>
<accession>A0AAE0NU61</accession>
<gene>
    <name evidence="2" type="ORF">B0H63DRAFT_165189</name>
</gene>
<name>A0AAE0NU61_9PEZI</name>
<evidence type="ECO:0008006" key="4">
    <source>
        <dbReference type="Google" id="ProtNLM"/>
    </source>
</evidence>
<dbReference type="AlphaFoldDB" id="A0AAE0NU61"/>
<reference evidence="2" key="1">
    <citation type="journal article" date="2023" name="Mol. Phylogenet. Evol.">
        <title>Genome-scale phylogeny and comparative genomics of the fungal order Sordariales.</title>
        <authorList>
            <person name="Hensen N."/>
            <person name="Bonometti L."/>
            <person name="Westerberg I."/>
            <person name="Brannstrom I.O."/>
            <person name="Guillou S."/>
            <person name="Cros-Aarteil S."/>
            <person name="Calhoun S."/>
            <person name="Haridas S."/>
            <person name="Kuo A."/>
            <person name="Mondo S."/>
            <person name="Pangilinan J."/>
            <person name="Riley R."/>
            <person name="LaButti K."/>
            <person name="Andreopoulos B."/>
            <person name="Lipzen A."/>
            <person name="Chen C."/>
            <person name="Yan M."/>
            <person name="Daum C."/>
            <person name="Ng V."/>
            <person name="Clum A."/>
            <person name="Steindorff A."/>
            <person name="Ohm R.A."/>
            <person name="Martin F."/>
            <person name="Silar P."/>
            <person name="Natvig D.O."/>
            <person name="Lalanne C."/>
            <person name="Gautier V."/>
            <person name="Ament-Velasquez S.L."/>
            <person name="Kruys A."/>
            <person name="Hutchinson M.I."/>
            <person name="Powell A.J."/>
            <person name="Barry K."/>
            <person name="Miller A.N."/>
            <person name="Grigoriev I.V."/>
            <person name="Debuchy R."/>
            <person name="Gladieux P."/>
            <person name="Hiltunen Thoren M."/>
            <person name="Johannesson H."/>
        </authorList>
    </citation>
    <scope>NUCLEOTIDE SEQUENCE</scope>
    <source>
        <strain evidence="2">CBS 232.78</strain>
    </source>
</reference>
<keyword evidence="1" id="KW-0732">Signal</keyword>
<reference evidence="2" key="2">
    <citation type="submission" date="2023-06" db="EMBL/GenBank/DDBJ databases">
        <authorList>
            <consortium name="Lawrence Berkeley National Laboratory"/>
            <person name="Haridas S."/>
            <person name="Hensen N."/>
            <person name="Bonometti L."/>
            <person name="Westerberg I."/>
            <person name="Brannstrom I.O."/>
            <person name="Guillou S."/>
            <person name="Cros-Aarteil S."/>
            <person name="Calhoun S."/>
            <person name="Kuo A."/>
            <person name="Mondo S."/>
            <person name="Pangilinan J."/>
            <person name="Riley R."/>
            <person name="LaButti K."/>
            <person name="Andreopoulos B."/>
            <person name="Lipzen A."/>
            <person name="Chen C."/>
            <person name="Yanf M."/>
            <person name="Daum C."/>
            <person name="Ng V."/>
            <person name="Clum A."/>
            <person name="Steindorff A."/>
            <person name="Ohm R."/>
            <person name="Martin F."/>
            <person name="Silar P."/>
            <person name="Natvig D."/>
            <person name="Lalanne C."/>
            <person name="Gautier V."/>
            <person name="Ament-velasquez S.L."/>
            <person name="Kruys A."/>
            <person name="Hutchinson M.I."/>
            <person name="Powell A.J."/>
            <person name="Barry K."/>
            <person name="Miller A.N."/>
            <person name="Grigoriev I.V."/>
            <person name="Debuchy R."/>
            <person name="Gladieux P."/>
            <person name="Thoren M.H."/>
            <person name="Johannesson H."/>
        </authorList>
    </citation>
    <scope>NUCLEOTIDE SEQUENCE</scope>
    <source>
        <strain evidence="2">CBS 232.78</strain>
    </source>
</reference>
<protein>
    <recommendedName>
        <fullName evidence="4">Secreted protein</fullName>
    </recommendedName>
</protein>
<sequence>MILSIALCELFSQFSTEAVTTSVSPCQLNWLSCGYSVFSTTTGRVCRAHSQFELKLVPYPRSRFSLFRQFHGTWRAWG</sequence>
<keyword evidence="3" id="KW-1185">Reference proteome</keyword>
<dbReference type="Proteomes" id="UP001285441">
    <property type="component" value="Unassembled WGS sequence"/>
</dbReference>
<evidence type="ECO:0000313" key="3">
    <source>
        <dbReference type="Proteomes" id="UP001285441"/>
    </source>
</evidence>
<organism evidence="2 3">
    <name type="scientific">Podospora didyma</name>
    <dbReference type="NCBI Taxonomy" id="330526"/>
    <lineage>
        <taxon>Eukaryota</taxon>
        <taxon>Fungi</taxon>
        <taxon>Dikarya</taxon>
        <taxon>Ascomycota</taxon>
        <taxon>Pezizomycotina</taxon>
        <taxon>Sordariomycetes</taxon>
        <taxon>Sordariomycetidae</taxon>
        <taxon>Sordariales</taxon>
        <taxon>Podosporaceae</taxon>
        <taxon>Podospora</taxon>
    </lineage>
</organism>
<dbReference type="EMBL" id="JAULSW010000003">
    <property type="protein sequence ID" value="KAK3387797.1"/>
    <property type="molecule type" value="Genomic_DNA"/>
</dbReference>
<comment type="caution">
    <text evidence="2">The sequence shown here is derived from an EMBL/GenBank/DDBJ whole genome shotgun (WGS) entry which is preliminary data.</text>
</comment>
<proteinExistence type="predicted"/>